<proteinExistence type="predicted"/>
<organism evidence="3 4">
    <name type="scientific">Corynebacterium pseudodiphtheriticum</name>
    <dbReference type="NCBI Taxonomy" id="37637"/>
    <lineage>
        <taxon>Bacteria</taxon>
        <taxon>Bacillati</taxon>
        <taxon>Actinomycetota</taxon>
        <taxon>Actinomycetes</taxon>
        <taxon>Mycobacteriales</taxon>
        <taxon>Corynebacteriaceae</taxon>
        <taxon>Corynebacterium</taxon>
    </lineage>
</organism>
<evidence type="ECO:0000256" key="2">
    <source>
        <dbReference type="SAM" id="Phobius"/>
    </source>
</evidence>
<feature type="transmembrane region" description="Helical" evidence="2">
    <location>
        <begin position="33"/>
        <end position="54"/>
    </location>
</feature>
<keyword evidence="2" id="KW-1133">Transmembrane helix</keyword>
<dbReference type="EMBL" id="JASNVH010000001">
    <property type="protein sequence ID" value="MDK4306038.1"/>
    <property type="molecule type" value="Genomic_DNA"/>
</dbReference>
<evidence type="ECO:0000313" key="3">
    <source>
        <dbReference type="EMBL" id="MDK4306038.1"/>
    </source>
</evidence>
<dbReference type="RefSeq" id="WP_024272868.1">
    <property type="nucleotide sequence ID" value="NZ_CP051667.1"/>
</dbReference>
<feature type="region of interest" description="Disordered" evidence="1">
    <location>
        <begin position="1"/>
        <end position="22"/>
    </location>
</feature>
<dbReference type="AlphaFoldDB" id="A0AAP4BPX6"/>
<keyword evidence="2" id="KW-0812">Transmembrane</keyword>
<comment type="caution">
    <text evidence="3">The sequence shown here is derived from an EMBL/GenBank/DDBJ whole genome shotgun (WGS) entry which is preliminary data.</text>
</comment>
<reference evidence="3" key="1">
    <citation type="submission" date="2023-05" db="EMBL/GenBank/DDBJ databases">
        <title>Metabolic capabilities are highly conserved among human nasal-associated Corynebacterium species in pangenomic analyses.</title>
        <authorList>
            <person name="Tran T.H."/>
            <person name="Roberts A.Q."/>
            <person name="Escapa I.F."/>
            <person name="Gao W."/>
            <person name="Conlan S."/>
            <person name="Kong H."/>
            <person name="Segre J.A."/>
            <person name="Kelly M.S."/>
            <person name="Lemon K.P."/>
        </authorList>
    </citation>
    <scope>NUCLEOTIDE SEQUENCE</scope>
    <source>
        <strain evidence="3">KPL2773</strain>
    </source>
</reference>
<accession>A0AAP4BPX6</accession>
<dbReference type="Proteomes" id="UP001224412">
    <property type="component" value="Unassembled WGS sequence"/>
</dbReference>
<evidence type="ECO:0000313" key="4">
    <source>
        <dbReference type="Proteomes" id="UP001224412"/>
    </source>
</evidence>
<name>A0AAP4BPX6_9CORY</name>
<keyword evidence="2" id="KW-0472">Membrane</keyword>
<protein>
    <submittedName>
        <fullName evidence="3">Uncharacterized protein</fullName>
    </submittedName>
</protein>
<gene>
    <name evidence="3" type="ORF">QPX42_00465</name>
</gene>
<evidence type="ECO:0000256" key="1">
    <source>
        <dbReference type="SAM" id="MobiDB-lite"/>
    </source>
</evidence>
<sequence>MRCLIPRPNPRRRAGWPQAGPFGNDRGSVTIEAAFALAALVIVTALIIGAIATVSAHISALDTASAAARAHAIGVDYQPSGNAQISVQESAGLVTVTAEVPAVFGTRSASAIYPVETR</sequence>